<reference evidence="4 6" key="2">
    <citation type="submission" date="2018-07" db="EMBL/GenBank/DDBJ databases">
        <title>Draft Genome Assemblies for Five Robust Yarrowia lipolytica Strains Exhibiting High Lipid Production and Pentose Sugar Utilization and Sugar Alcohol Secretion from Undetoxified Lignocellulosic Biomass Hydrolysates.</title>
        <authorList>
            <consortium name="DOE Joint Genome Institute"/>
            <person name="Walker C."/>
            <person name="Ryu S."/>
            <person name="Na H."/>
            <person name="Zane M."/>
            <person name="LaButti K."/>
            <person name="Lipzen A."/>
            <person name="Haridas S."/>
            <person name="Barry K."/>
            <person name="Grigoriev I.V."/>
            <person name="Quarterman J."/>
            <person name="Slininger P."/>
            <person name="Dien B."/>
            <person name="Trinh C.T."/>
        </authorList>
    </citation>
    <scope>NUCLEOTIDE SEQUENCE [LARGE SCALE GENOMIC DNA]</scope>
    <source>
        <strain evidence="4 6">YB392</strain>
    </source>
</reference>
<proteinExistence type="predicted"/>
<dbReference type="Proteomes" id="UP000182444">
    <property type="component" value="Chromosome 1A"/>
</dbReference>
<feature type="compositionally biased region" description="Polar residues" evidence="1">
    <location>
        <begin position="92"/>
        <end position="123"/>
    </location>
</feature>
<gene>
    <name evidence="4" type="ORF">B0I71DRAFT_89195</name>
    <name evidence="3" type="ORF">YALI1_A15461g</name>
</gene>
<dbReference type="KEGG" id="yli:2906317"/>
<dbReference type="AlphaFoldDB" id="A0A1H6PZ53"/>
<evidence type="ECO:0000256" key="1">
    <source>
        <dbReference type="SAM" id="MobiDB-lite"/>
    </source>
</evidence>
<dbReference type="VEuPathDB" id="FungiDB:YALI1_A15461g"/>
<keyword evidence="2" id="KW-0732">Signal</keyword>
<evidence type="ECO:0000313" key="6">
    <source>
        <dbReference type="Proteomes" id="UP000256601"/>
    </source>
</evidence>
<dbReference type="OrthoDB" id="10675194at2759"/>
<name>A0A1H6PZ53_YARLL</name>
<reference evidence="3 5" key="1">
    <citation type="journal article" date="2016" name="PLoS ONE">
        <title>Sequence Assembly of Yarrowia lipolytica Strain W29/CLIB89 Shows Transposable Element Diversity.</title>
        <authorList>
            <person name="Magnan C."/>
            <person name="Yu J."/>
            <person name="Chang I."/>
            <person name="Jahn E."/>
            <person name="Kanomata Y."/>
            <person name="Wu J."/>
            <person name="Zeller M."/>
            <person name="Oakes M."/>
            <person name="Baldi P."/>
            <person name="Sandmeyer S."/>
        </authorList>
    </citation>
    <scope>NUCLEOTIDE SEQUENCE [LARGE SCALE GENOMIC DNA]</scope>
    <source>
        <strain evidence="3">CLIB89</strain>
        <strain evidence="5">CLIB89(W29)</strain>
    </source>
</reference>
<organism evidence="3 5">
    <name type="scientific">Yarrowia lipolytica</name>
    <name type="common">Candida lipolytica</name>
    <dbReference type="NCBI Taxonomy" id="4952"/>
    <lineage>
        <taxon>Eukaryota</taxon>
        <taxon>Fungi</taxon>
        <taxon>Dikarya</taxon>
        <taxon>Ascomycota</taxon>
        <taxon>Saccharomycotina</taxon>
        <taxon>Dipodascomycetes</taxon>
        <taxon>Dipodascales</taxon>
        <taxon>Dipodascales incertae sedis</taxon>
        <taxon>Yarrowia</taxon>
    </lineage>
</organism>
<dbReference type="Proteomes" id="UP000256601">
    <property type="component" value="Unassembled WGS sequence"/>
</dbReference>
<evidence type="ECO:0000256" key="2">
    <source>
        <dbReference type="SAM" id="SignalP"/>
    </source>
</evidence>
<evidence type="ECO:0008006" key="7">
    <source>
        <dbReference type="Google" id="ProtNLM"/>
    </source>
</evidence>
<evidence type="ECO:0000313" key="4">
    <source>
        <dbReference type="EMBL" id="RDW23095.1"/>
    </source>
</evidence>
<dbReference type="EMBL" id="KZ859114">
    <property type="protein sequence ID" value="RDW23095.1"/>
    <property type="molecule type" value="Genomic_DNA"/>
</dbReference>
<evidence type="ECO:0000313" key="3">
    <source>
        <dbReference type="EMBL" id="AOW00684.1"/>
    </source>
</evidence>
<feature type="chain" id="PRO_5036020538" description="Clock-controlled protein 6" evidence="2">
    <location>
        <begin position="18"/>
        <end position="161"/>
    </location>
</feature>
<sequence length="161" mass="16063">MQFSIAAIAAIATIAAATLPVANGTLADSPSVARVGINGTNPDDNYVTVYVTNCPVTSTDAAGATVTTHIKSTVTSTVCPKCTKTAEPKPSAIQSTPAKGNGTETGPKSVQNPKTNNNGTVTPTRAPLQQPKANIPKQANGASKAVVGAAALALPVVVALM</sequence>
<dbReference type="EMBL" id="CP017553">
    <property type="protein sequence ID" value="AOW00684.1"/>
    <property type="molecule type" value="Genomic_DNA"/>
</dbReference>
<feature type="region of interest" description="Disordered" evidence="1">
    <location>
        <begin position="83"/>
        <end position="128"/>
    </location>
</feature>
<feature type="signal peptide" evidence="2">
    <location>
        <begin position="1"/>
        <end position="17"/>
    </location>
</feature>
<dbReference type="GeneID" id="2906317"/>
<dbReference type="RefSeq" id="XP_500092.1">
    <property type="nucleotide sequence ID" value="XM_500092.1"/>
</dbReference>
<dbReference type="VEuPathDB" id="FungiDB:YALI0_A15378g"/>
<evidence type="ECO:0000313" key="5">
    <source>
        <dbReference type="Proteomes" id="UP000182444"/>
    </source>
</evidence>
<accession>A0A1H6PZ53</accession>
<protein>
    <recommendedName>
        <fullName evidence="7">Clock-controlled protein 6</fullName>
    </recommendedName>
</protein>